<comment type="caution">
    <text evidence="1">The sequence shown here is derived from an EMBL/GenBank/DDBJ whole genome shotgun (WGS) entry which is preliminary data.</text>
</comment>
<gene>
    <name evidence="1" type="ORF">ACFP73_02590</name>
</gene>
<accession>A0ABW1VMK3</accession>
<name>A0ABW1VMK3_9GAMM</name>
<reference evidence="2" key="1">
    <citation type="journal article" date="2019" name="Int. J. Syst. Evol. Microbiol.">
        <title>The Global Catalogue of Microorganisms (GCM) 10K type strain sequencing project: providing services to taxonomists for standard genome sequencing and annotation.</title>
        <authorList>
            <consortium name="The Broad Institute Genomics Platform"/>
            <consortium name="The Broad Institute Genome Sequencing Center for Infectious Disease"/>
            <person name="Wu L."/>
            <person name="Ma J."/>
        </authorList>
    </citation>
    <scope>NUCLEOTIDE SEQUENCE [LARGE SCALE GENOMIC DNA]</scope>
    <source>
        <strain evidence="2">CGMCC 4.1530</strain>
    </source>
</reference>
<dbReference type="Proteomes" id="UP001596215">
    <property type="component" value="Unassembled WGS sequence"/>
</dbReference>
<organism evidence="1 2">
    <name type="scientific">Tatumella punctata</name>
    <dbReference type="NCBI Taxonomy" id="399969"/>
    <lineage>
        <taxon>Bacteria</taxon>
        <taxon>Pseudomonadati</taxon>
        <taxon>Pseudomonadota</taxon>
        <taxon>Gammaproteobacteria</taxon>
        <taxon>Enterobacterales</taxon>
        <taxon>Erwiniaceae</taxon>
        <taxon>Tatumella</taxon>
    </lineage>
</organism>
<protein>
    <submittedName>
        <fullName evidence="1">Uncharacterized protein</fullName>
    </submittedName>
</protein>
<dbReference type="EMBL" id="JBHSUC010000002">
    <property type="protein sequence ID" value="MFC6360992.1"/>
    <property type="molecule type" value="Genomic_DNA"/>
</dbReference>
<keyword evidence="2" id="KW-1185">Reference proteome</keyword>
<feature type="non-terminal residue" evidence="1">
    <location>
        <position position="1"/>
    </location>
</feature>
<proteinExistence type="predicted"/>
<sequence>TGQLPLLMESPLRRVFAFLLPGKSSAACGVADVSTTLFTHRNAAYQPASAAYGKPAAAGFCFSASGKVFCGLRCRGRVHDAIHPQERGLPASFRCLWTARCGGFLLFCFRESLLRPAVSRTCPRRYSPTGMRLTGQLPLLMDSTLRRVFAFMFSDSLRRSYGSGATVQYFPEKSGLSNDILAESQ</sequence>
<evidence type="ECO:0000313" key="2">
    <source>
        <dbReference type="Proteomes" id="UP001596215"/>
    </source>
</evidence>
<dbReference type="RefSeq" id="WP_385958954.1">
    <property type="nucleotide sequence ID" value="NZ_JBHSUC010000002.1"/>
</dbReference>
<evidence type="ECO:0000313" key="1">
    <source>
        <dbReference type="EMBL" id="MFC6360992.1"/>
    </source>
</evidence>